<dbReference type="InterPro" id="IPR019734">
    <property type="entry name" value="TPR_rpt"/>
</dbReference>
<gene>
    <name evidence="2" type="ORF">HMPREF1555_02083</name>
</gene>
<name>A0A0E2LNJ8_PORGN</name>
<organism evidence="2 3">
    <name type="scientific">Porphyromonas gingivalis F0570</name>
    <dbReference type="NCBI Taxonomy" id="1227271"/>
    <lineage>
        <taxon>Bacteria</taxon>
        <taxon>Pseudomonadati</taxon>
        <taxon>Bacteroidota</taxon>
        <taxon>Bacteroidia</taxon>
        <taxon>Bacteroidales</taxon>
        <taxon>Porphyromonadaceae</taxon>
        <taxon>Porphyromonas</taxon>
    </lineage>
</organism>
<sequence>MLNIKRIKKKMNARNLFATAALLFTASTAFAQTGAQTNTPFGSGDDSIRCRQNISLFTSYAKTGNYKDAYDFWEKAYEECPASTKNIYIYGVKISEWRLQNEQDPAKRQQIIDKILKLYDDRVKYFGEDPKYGTDYIMASKISDYMQYMGDKTDYDKVYEWIKPTIDQHGENATPRALFYYAYSSLNKAIRNEAWHETYIKDYTFASQAMEKQLEVADEKGKEFIQPLKTQIDELFAQSGLADCNTLVKMYGDKLEENKTDTTFLKNMLGMFHASDCETHPLYFQANKYLFAVQPSAIAAMGLAKEAMEGNRYNEASDYLQKAIELSKSAKDRAACNYTLGLLAMKQGSYSTARSYCNKALAEDPAMGDALILIAQMYAATANTVFPGDAIKARCVYFLAVDKLQRAKNIDPSCAPRANRLISQYSRNFPSPADVFMHPDLEKGKSLFVGGWIGESTVIR</sequence>
<dbReference type="PATRIC" id="fig|1227271.3.peg.1831"/>
<dbReference type="HOGENOM" id="CLU_047119_0_0_10"/>
<dbReference type="SUPFAM" id="SSF48452">
    <property type="entry name" value="TPR-like"/>
    <property type="match status" value="1"/>
</dbReference>
<keyword evidence="1" id="KW-0732">Signal</keyword>
<evidence type="ECO:0000256" key="1">
    <source>
        <dbReference type="SAM" id="SignalP"/>
    </source>
</evidence>
<feature type="chain" id="PRO_5002398707" evidence="1">
    <location>
        <begin position="32"/>
        <end position="460"/>
    </location>
</feature>
<dbReference type="AlphaFoldDB" id="A0A0E2LNJ8"/>
<feature type="signal peptide" evidence="1">
    <location>
        <begin position="1"/>
        <end position="31"/>
    </location>
</feature>
<evidence type="ECO:0000313" key="2">
    <source>
        <dbReference type="EMBL" id="ERJ64021.1"/>
    </source>
</evidence>
<proteinExistence type="predicted"/>
<comment type="caution">
    <text evidence="2">The sequence shown here is derived from an EMBL/GenBank/DDBJ whole genome shotgun (WGS) entry which is preliminary data.</text>
</comment>
<dbReference type="InterPro" id="IPR011990">
    <property type="entry name" value="TPR-like_helical_dom_sf"/>
</dbReference>
<dbReference type="Proteomes" id="UP000016630">
    <property type="component" value="Unassembled WGS sequence"/>
</dbReference>
<protein>
    <submittedName>
        <fullName evidence="2">Tetratricopeptide repeat protein</fullName>
    </submittedName>
</protein>
<dbReference type="EMBL" id="AWUW01000142">
    <property type="protein sequence ID" value="ERJ64021.1"/>
    <property type="molecule type" value="Genomic_DNA"/>
</dbReference>
<dbReference type="SMART" id="SM00028">
    <property type="entry name" value="TPR"/>
    <property type="match status" value="3"/>
</dbReference>
<accession>A0A0E2LNJ8</accession>
<dbReference type="Gene3D" id="1.25.40.10">
    <property type="entry name" value="Tetratricopeptide repeat domain"/>
    <property type="match status" value="1"/>
</dbReference>
<evidence type="ECO:0000313" key="3">
    <source>
        <dbReference type="Proteomes" id="UP000016630"/>
    </source>
</evidence>
<reference evidence="2 3" key="1">
    <citation type="submission" date="2013-06" db="EMBL/GenBank/DDBJ databases">
        <authorList>
            <person name="Weinstock G."/>
            <person name="Sodergren E."/>
            <person name="Lobos E.A."/>
            <person name="Fulton L."/>
            <person name="Fulton R."/>
            <person name="Courtney L."/>
            <person name="Fronick C."/>
            <person name="O'Laughlin M."/>
            <person name="Godfrey J."/>
            <person name="Wilson R.M."/>
            <person name="Miner T."/>
            <person name="Farmer C."/>
            <person name="Delehaunty K."/>
            <person name="Cordes M."/>
            <person name="Minx P."/>
            <person name="Tomlinson C."/>
            <person name="Chen J."/>
            <person name="Wollam A."/>
            <person name="Pepin K.H."/>
            <person name="Bhonagiri V."/>
            <person name="Zhang X."/>
            <person name="Warren W."/>
            <person name="Mitreva M."/>
            <person name="Mardis E.R."/>
            <person name="Wilson R.K."/>
        </authorList>
    </citation>
    <scope>NUCLEOTIDE SEQUENCE [LARGE SCALE GENOMIC DNA]</scope>
    <source>
        <strain evidence="2 3">F0570</strain>
    </source>
</reference>